<gene>
    <name evidence="2" type="ORF">HNR73_000238</name>
</gene>
<sequence length="68" mass="6944">MREGTADGGEPGRAGPSRTANPSPYRSAMAVGRHHRAGSASAPSGYVNVMNVGEPRAKSPGTPEGRPE</sequence>
<dbReference type="AlphaFoldDB" id="A0A841F849"/>
<evidence type="ECO:0000313" key="3">
    <source>
        <dbReference type="Proteomes" id="UP000548476"/>
    </source>
</evidence>
<evidence type="ECO:0000256" key="1">
    <source>
        <dbReference type="SAM" id="MobiDB-lite"/>
    </source>
</evidence>
<name>A0A841F849_9ACTN</name>
<keyword evidence="3" id="KW-1185">Reference proteome</keyword>
<protein>
    <submittedName>
        <fullName evidence="2">Uncharacterized protein</fullName>
    </submittedName>
</protein>
<accession>A0A841F849</accession>
<reference evidence="2 3" key="1">
    <citation type="submission" date="2020-08" db="EMBL/GenBank/DDBJ databases">
        <title>Genomic Encyclopedia of Type Strains, Phase IV (KMG-IV): sequencing the most valuable type-strain genomes for metagenomic binning, comparative biology and taxonomic classification.</title>
        <authorList>
            <person name="Goeker M."/>
        </authorList>
    </citation>
    <scope>NUCLEOTIDE SEQUENCE [LARGE SCALE GENOMIC DNA]</scope>
    <source>
        <strain evidence="2 3">YIM 65646</strain>
    </source>
</reference>
<feature type="compositionally biased region" description="Gly residues" evidence="1">
    <location>
        <begin position="1"/>
        <end position="12"/>
    </location>
</feature>
<evidence type="ECO:0000313" key="2">
    <source>
        <dbReference type="EMBL" id="MBB6032396.1"/>
    </source>
</evidence>
<dbReference type="EMBL" id="JACHGT010000001">
    <property type="protein sequence ID" value="MBB6032396.1"/>
    <property type="molecule type" value="Genomic_DNA"/>
</dbReference>
<comment type="caution">
    <text evidence="2">The sequence shown here is derived from an EMBL/GenBank/DDBJ whole genome shotgun (WGS) entry which is preliminary data.</text>
</comment>
<feature type="region of interest" description="Disordered" evidence="1">
    <location>
        <begin position="1"/>
        <end position="68"/>
    </location>
</feature>
<proteinExistence type="predicted"/>
<dbReference type="Proteomes" id="UP000548476">
    <property type="component" value="Unassembled WGS sequence"/>
</dbReference>
<organism evidence="2 3">
    <name type="scientific">Phytomonospora endophytica</name>
    <dbReference type="NCBI Taxonomy" id="714109"/>
    <lineage>
        <taxon>Bacteria</taxon>
        <taxon>Bacillati</taxon>
        <taxon>Actinomycetota</taxon>
        <taxon>Actinomycetes</taxon>
        <taxon>Micromonosporales</taxon>
        <taxon>Micromonosporaceae</taxon>
        <taxon>Phytomonospora</taxon>
    </lineage>
</organism>